<dbReference type="GO" id="GO:0004721">
    <property type="term" value="F:phosphoprotein phosphatase activity"/>
    <property type="evidence" value="ECO:0007669"/>
    <property type="project" value="TreeGrafter"/>
</dbReference>
<feature type="domain" description="Histidine kinase" evidence="8">
    <location>
        <begin position="85"/>
        <end position="299"/>
    </location>
</feature>
<dbReference type="SUPFAM" id="SSF55874">
    <property type="entry name" value="ATPase domain of HSP90 chaperone/DNA topoisomerase II/histidine kinase"/>
    <property type="match status" value="1"/>
</dbReference>
<dbReference type="InterPro" id="IPR050351">
    <property type="entry name" value="BphY/WalK/GraS-like"/>
</dbReference>
<dbReference type="SUPFAM" id="SSF47384">
    <property type="entry name" value="Homodimeric domain of signal transducing histidine kinase"/>
    <property type="match status" value="1"/>
</dbReference>
<sequence length="302" mass="34773">MFILAFIICTVVIFIVSTKINQRRYDELNLMLNQILEGKEVTYPDTKDTRASKISHQVKKIKDMIEIEVEQSKSEKEAIKGLISNMSHQLKTPLSNITIYCELLENINISTLQKKEFLQKMKNETFKIDWLLQSLFKMTKLEDGVIEFEVEELLIKDTLIQSISTIFNKAEAKNIRINLEPFSDIKLVHNKKWTIEAIVNVLENAIKYSPSDSTITISVIKMELYTKITIKDEGIGIDSRELNDIFKRFYRSKNVENQNGTGIGLYLTRLILEKENGNIIVESKLGSGCCFSIFLQNCKSLN</sequence>
<dbReference type="SMART" id="SM00388">
    <property type="entry name" value="HisKA"/>
    <property type="match status" value="1"/>
</dbReference>
<dbReference type="EMBL" id="CAADAN010000003">
    <property type="protein sequence ID" value="VFD30622.1"/>
    <property type="molecule type" value="Genomic_DNA"/>
</dbReference>
<organism evidence="9">
    <name type="scientific">Clostridioides difficile</name>
    <name type="common">Peptoclostridium difficile</name>
    <dbReference type="NCBI Taxonomy" id="1496"/>
    <lineage>
        <taxon>Bacteria</taxon>
        <taxon>Bacillati</taxon>
        <taxon>Bacillota</taxon>
        <taxon>Clostridia</taxon>
        <taxon>Peptostreptococcales</taxon>
        <taxon>Peptostreptococcaceae</taxon>
        <taxon>Clostridioides</taxon>
    </lineage>
</organism>
<dbReference type="InterPro" id="IPR036890">
    <property type="entry name" value="HATPase_C_sf"/>
</dbReference>
<reference evidence="9" key="1">
    <citation type="submission" date="2014-07" db="EMBL/GenBank/DDBJ databases">
        <authorList>
            <person name="Monot Marc"/>
        </authorList>
    </citation>
    <scope>NUCLEOTIDE SEQUENCE</scope>
    <source>
        <strain evidence="9">7032994</strain>
    </source>
</reference>
<dbReference type="CDD" id="cd00082">
    <property type="entry name" value="HisKA"/>
    <property type="match status" value="1"/>
</dbReference>
<name>A0A069AGD2_CLODI</name>
<evidence type="ECO:0000313" key="11">
    <source>
        <dbReference type="EMBL" id="VFD30622.1"/>
    </source>
</evidence>
<dbReference type="InterPro" id="IPR005467">
    <property type="entry name" value="His_kinase_dom"/>
</dbReference>
<keyword evidence="5 9" id="KW-0808">Transferase</keyword>
<dbReference type="GO" id="GO:0000155">
    <property type="term" value="F:phosphorelay sensor kinase activity"/>
    <property type="evidence" value="ECO:0007669"/>
    <property type="project" value="InterPro"/>
</dbReference>
<dbReference type="KEGG" id="pdf:CD630DERM_19560"/>
<evidence type="ECO:0000256" key="4">
    <source>
        <dbReference type="ARBA" id="ARBA00022553"/>
    </source>
</evidence>
<evidence type="ECO:0000313" key="9">
    <source>
        <dbReference type="EMBL" id="CDS87226.1"/>
    </source>
</evidence>
<evidence type="ECO:0000256" key="7">
    <source>
        <dbReference type="ARBA" id="ARBA00023012"/>
    </source>
</evidence>
<evidence type="ECO:0000256" key="3">
    <source>
        <dbReference type="ARBA" id="ARBA00012438"/>
    </source>
</evidence>
<evidence type="ECO:0000256" key="1">
    <source>
        <dbReference type="ARBA" id="ARBA00000085"/>
    </source>
</evidence>
<dbReference type="Pfam" id="PF00512">
    <property type="entry name" value="HisKA"/>
    <property type="match status" value="1"/>
</dbReference>
<comment type="subcellular location">
    <subcellularLocation>
        <location evidence="2">Membrane</location>
    </subcellularLocation>
</comment>
<dbReference type="InterPro" id="IPR003594">
    <property type="entry name" value="HATPase_dom"/>
</dbReference>
<dbReference type="PROSITE" id="PS50109">
    <property type="entry name" value="HIS_KIN"/>
    <property type="match status" value="1"/>
</dbReference>
<dbReference type="Proteomes" id="UP000411588">
    <property type="component" value="Unassembled WGS sequence"/>
</dbReference>
<evidence type="ECO:0000256" key="2">
    <source>
        <dbReference type="ARBA" id="ARBA00004370"/>
    </source>
</evidence>
<keyword evidence="6 9" id="KW-0418">Kinase</keyword>
<dbReference type="InterPro" id="IPR036097">
    <property type="entry name" value="HisK_dim/P_sf"/>
</dbReference>
<evidence type="ECO:0000256" key="6">
    <source>
        <dbReference type="ARBA" id="ARBA00022777"/>
    </source>
</evidence>
<dbReference type="AlphaFoldDB" id="A0A069AGD2"/>
<evidence type="ECO:0000313" key="12">
    <source>
        <dbReference type="Proteomes" id="UP000411588"/>
    </source>
</evidence>
<evidence type="ECO:0000259" key="8">
    <source>
        <dbReference type="PROSITE" id="PS50109"/>
    </source>
</evidence>
<comment type="catalytic activity">
    <reaction evidence="1">
        <text>ATP + protein L-histidine = ADP + protein N-phospho-L-histidine.</text>
        <dbReference type="EC" id="2.7.13.3"/>
    </reaction>
</comment>
<dbReference type="InterPro" id="IPR003661">
    <property type="entry name" value="HisK_dim/P_dom"/>
</dbReference>
<accession>A0A069AGD2</accession>
<dbReference type="PANTHER" id="PTHR45453:SF1">
    <property type="entry name" value="PHOSPHATE REGULON SENSOR PROTEIN PHOR"/>
    <property type="match status" value="1"/>
</dbReference>
<proteinExistence type="predicted"/>
<dbReference type="PANTHER" id="PTHR45453">
    <property type="entry name" value="PHOSPHATE REGULON SENSOR PROTEIN PHOR"/>
    <property type="match status" value="1"/>
</dbReference>
<dbReference type="Gene3D" id="3.30.565.10">
    <property type="entry name" value="Histidine kinase-like ATPase, C-terminal domain"/>
    <property type="match status" value="1"/>
</dbReference>
<dbReference type="PATRIC" id="fig|1496.1373.peg.1409"/>
<dbReference type="GO" id="GO:0016036">
    <property type="term" value="P:cellular response to phosphate starvation"/>
    <property type="evidence" value="ECO:0007669"/>
    <property type="project" value="TreeGrafter"/>
</dbReference>
<evidence type="ECO:0000256" key="5">
    <source>
        <dbReference type="ARBA" id="ARBA00022679"/>
    </source>
</evidence>
<reference evidence="11 12" key="2">
    <citation type="submission" date="2019-02" db="EMBL/GenBank/DDBJ databases">
        <authorList>
            <consortium name="Pathogen Informatics"/>
        </authorList>
    </citation>
    <scope>NUCLEOTIDE SEQUENCE [LARGE SCALE GENOMIC DNA]</scope>
    <source>
        <strain evidence="12">clo34</strain>
        <strain evidence="11">Clo34</strain>
    </source>
</reference>
<dbReference type="PRINTS" id="PR00344">
    <property type="entry name" value="BCTRLSENSOR"/>
</dbReference>
<evidence type="ECO:0000313" key="10">
    <source>
        <dbReference type="EMBL" id="CDS87913.1"/>
    </source>
</evidence>
<protein>
    <recommendedName>
        <fullName evidence="3">histidine kinase</fullName>
        <ecNumber evidence="3">2.7.13.3</ecNumber>
    </recommendedName>
</protein>
<dbReference type="SMART" id="SM00387">
    <property type="entry name" value="HATPase_c"/>
    <property type="match status" value="1"/>
</dbReference>
<gene>
    <name evidence="11" type="primary">phoR_3</name>
    <name evidence="10" type="ORF">BN1096_630097</name>
    <name evidence="9" type="ORF">BN1097_620093</name>
    <name evidence="11" type="ORF">SAMEA1402399_01163</name>
</gene>
<dbReference type="RefSeq" id="WP_009897088.1">
    <property type="nucleotide sequence ID" value="NZ_BBYB01000003.1"/>
</dbReference>
<dbReference type="EMBL" id="LK932401">
    <property type="protein sequence ID" value="CDS87226.1"/>
    <property type="molecule type" value="Genomic_DNA"/>
</dbReference>
<keyword evidence="4" id="KW-0597">Phosphoprotein</keyword>
<keyword evidence="7" id="KW-0902">Two-component regulatory system</keyword>
<dbReference type="InterPro" id="IPR004358">
    <property type="entry name" value="Sig_transdc_His_kin-like_C"/>
</dbReference>
<dbReference type="Gene3D" id="1.10.287.130">
    <property type="match status" value="1"/>
</dbReference>
<dbReference type="EMBL" id="LK932517">
    <property type="protein sequence ID" value="CDS87913.1"/>
    <property type="molecule type" value="Genomic_DNA"/>
</dbReference>
<dbReference type="EC" id="2.7.13.3" evidence="3"/>
<dbReference type="GO" id="GO:0005886">
    <property type="term" value="C:plasma membrane"/>
    <property type="evidence" value="ECO:0007669"/>
    <property type="project" value="TreeGrafter"/>
</dbReference>
<dbReference type="Pfam" id="PF02518">
    <property type="entry name" value="HATPase_c"/>
    <property type="match status" value="1"/>
</dbReference>